<evidence type="ECO:0000313" key="3">
    <source>
        <dbReference type="Proteomes" id="UP000494218"/>
    </source>
</evidence>
<organism evidence="2 3">
    <name type="scientific">Burkholderia lata (strain ATCC 17760 / DSM 23089 / LMG 22485 / NCIMB 9086 / R18194 / 383)</name>
    <dbReference type="NCBI Taxonomy" id="482957"/>
    <lineage>
        <taxon>Bacteria</taxon>
        <taxon>Pseudomonadati</taxon>
        <taxon>Pseudomonadota</taxon>
        <taxon>Betaproteobacteria</taxon>
        <taxon>Burkholderiales</taxon>
        <taxon>Burkholderiaceae</taxon>
        <taxon>Burkholderia</taxon>
        <taxon>Burkholderia cepacia complex</taxon>
    </lineage>
</organism>
<reference evidence="2 3" key="1">
    <citation type="submission" date="2019-09" db="EMBL/GenBank/DDBJ databases">
        <authorList>
            <person name="Depoorter E."/>
        </authorList>
    </citation>
    <scope>NUCLEOTIDE SEQUENCE [LARGE SCALE GENOMIC DNA]</scope>
    <source>
        <strain evidence="2">LMG 23254</strain>
    </source>
</reference>
<dbReference type="EMBL" id="CABVPW010000002">
    <property type="protein sequence ID" value="VWB12990.1"/>
    <property type="molecule type" value="Genomic_DNA"/>
</dbReference>
<protein>
    <submittedName>
        <fullName evidence="2">5-hydroxyisourate hydrolase</fullName>
    </submittedName>
</protein>
<accession>A0A6P2H8G8</accession>
<dbReference type="SUPFAM" id="SSF49472">
    <property type="entry name" value="Transthyretin (synonym: prealbumin)"/>
    <property type="match status" value="1"/>
</dbReference>
<proteinExistence type="predicted"/>
<evidence type="ECO:0000313" key="2">
    <source>
        <dbReference type="EMBL" id="VWB12990.1"/>
    </source>
</evidence>
<dbReference type="AlphaFoldDB" id="A0A6P2H8G8"/>
<gene>
    <name evidence="2" type="ORF">BLA23254_00448</name>
</gene>
<dbReference type="Gene3D" id="2.60.40.180">
    <property type="entry name" value="Transthyretin/hydroxyisourate hydrolase domain"/>
    <property type="match status" value="1"/>
</dbReference>
<dbReference type="Pfam" id="PF00576">
    <property type="entry name" value="Transthyretin"/>
    <property type="match status" value="1"/>
</dbReference>
<dbReference type="InterPro" id="IPR023416">
    <property type="entry name" value="Transthyretin/HIU_hydrolase_d"/>
</dbReference>
<dbReference type="GO" id="GO:0016787">
    <property type="term" value="F:hydrolase activity"/>
    <property type="evidence" value="ECO:0007669"/>
    <property type="project" value="UniProtKB-KW"/>
</dbReference>
<feature type="domain" description="Transthyretin/hydroxyisourate hydrolase" evidence="1">
    <location>
        <begin position="8"/>
        <end position="46"/>
    </location>
</feature>
<dbReference type="InterPro" id="IPR036817">
    <property type="entry name" value="Transthyretin/HIU_hydrolase_sf"/>
</dbReference>
<evidence type="ECO:0000259" key="1">
    <source>
        <dbReference type="Pfam" id="PF00576"/>
    </source>
</evidence>
<dbReference type="Proteomes" id="UP000494218">
    <property type="component" value="Unassembled WGS sequence"/>
</dbReference>
<name>A0A6P2H8G8_BURL3</name>
<sequence>MKDVIDTNAPDGLLDIVPVRFTVTDPAQHYHVPLLCTPWYASVYRGS</sequence>
<keyword evidence="2" id="KW-0378">Hydrolase</keyword>